<dbReference type="OrthoDB" id="45853at2"/>
<dbReference type="AlphaFoldDB" id="A0A242CI82"/>
<proteinExistence type="predicted"/>
<comment type="caution">
    <text evidence="3">The sequence shown here is derived from an EMBL/GenBank/DDBJ whole genome shotgun (WGS) entry which is preliminary data.</text>
</comment>
<evidence type="ECO:0000313" key="2">
    <source>
        <dbReference type="EMBL" id="MEI5995116.1"/>
    </source>
</evidence>
<gene>
    <name evidence="3" type="ORF">A5880_000604</name>
    <name evidence="2" type="ORF">A5880_002706</name>
</gene>
<evidence type="ECO:0000313" key="3">
    <source>
        <dbReference type="EMBL" id="OTO09921.1"/>
    </source>
</evidence>
<dbReference type="InterPro" id="IPR000182">
    <property type="entry name" value="GNAT_dom"/>
</dbReference>
<sequence length="132" mass="14986">MIKKFTTIDTEIIELLGQATASSNVASELENYVKSANRELYLSYRGEVLVGCIGIEIVEEKGLEITHIATAKTHRFKRVGSDMIDYIRKVYSPSKVVAETDNDAVDFYKSYRFEIFSLGEKYPGVERFNCVL</sequence>
<dbReference type="EMBL" id="NGLE02000001">
    <property type="protein sequence ID" value="MEI5995116.1"/>
    <property type="molecule type" value="Genomic_DNA"/>
</dbReference>
<dbReference type="RefSeq" id="WP_086329533.1">
    <property type="nucleotide sequence ID" value="NZ_NGLE02000001.1"/>
</dbReference>
<dbReference type="EMBL" id="NGLE01000001">
    <property type="protein sequence ID" value="OTO09921.1"/>
    <property type="molecule type" value="Genomic_DNA"/>
</dbReference>
<dbReference type="Pfam" id="PF13508">
    <property type="entry name" value="Acetyltransf_7"/>
    <property type="match status" value="1"/>
</dbReference>
<dbReference type="InterPro" id="IPR016181">
    <property type="entry name" value="Acyl_CoA_acyltransferase"/>
</dbReference>
<feature type="domain" description="N-acetyltransferase" evidence="1">
    <location>
        <begin position="1"/>
        <end position="132"/>
    </location>
</feature>
<dbReference type="STRING" id="1834181.A5880_000604"/>
<reference evidence="2 4" key="2">
    <citation type="submission" date="2018-07" db="EMBL/GenBank/DDBJ databases">
        <title>The Genome Sequence of Enterococcus sp. DIV0659b.</title>
        <authorList>
            <consortium name="The Broad Institute Genomics Platform"/>
            <consortium name="The Broad Institute Genomic Center for Infectious Diseases"/>
            <person name="Earl A."/>
            <person name="Manson A."/>
            <person name="Schwartman J."/>
            <person name="Gilmore M."/>
            <person name="Abouelleil A."/>
            <person name="Cao P."/>
            <person name="Chapman S."/>
            <person name="Cusick C."/>
            <person name="Shea T."/>
            <person name="Young S."/>
            <person name="Neafsey D."/>
            <person name="Nusbaum C."/>
            <person name="Birren B."/>
        </authorList>
    </citation>
    <scope>NUCLEOTIDE SEQUENCE [LARGE SCALE GENOMIC DNA]</scope>
    <source>
        <strain evidence="2 4">4G2_DIV0659</strain>
    </source>
</reference>
<evidence type="ECO:0000313" key="4">
    <source>
        <dbReference type="Proteomes" id="UP000195139"/>
    </source>
</evidence>
<organism evidence="3">
    <name type="scientific">Candidatus Enterococcus mansonii</name>
    <dbReference type="NCBI Taxonomy" id="1834181"/>
    <lineage>
        <taxon>Bacteria</taxon>
        <taxon>Bacillati</taxon>
        <taxon>Bacillota</taxon>
        <taxon>Bacilli</taxon>
        <taxon>Lactobacillales</taxon>
        <taxon>Enterococcaceae</taxon>
        <taxon>Enterococcus</taxon>
    </lineage>
</organism>
<evidence type="ECO:0000259" key="1">
    <source>
        <dbReference type="PROSITE" id="PS51186"/>
    </source>
</evidence>
<dbReference type="GO" id="GO:0016747">
    <property type="term" value="F:acyltransferase activity, transferring groups other than amino-acyl groups"/>
    <property type="evidence" value="ECO:0007669"/>
    <property type="project" value="InterPro"/>
</dbReference>
<name>A0A242CI82_9ENTE</name>
<protein>
    <recommendedName>
        <fullName evidence="1">N-acetyltransferase domain-containing protein</fullName>
    </recommendedName>
</protein>
<dbReference type="PROSITE" id="PS51186">
    <property type="entry name" value="GNAT"/>
    <property type="match status" value="1"/>
</dbReference>
<accession>A0A242CI82</accession>
<reference evidence="3" key="1">
    <citation type="submission" date="2017-05" db="EMBL/GenBank/DDBJ databases">
        <title>The Genome Sequence of Enterococcus sp. 4G2_DIV0659.</title>
        <authorList>
            <consortium name="The Broad Institute Genomics Platform"/>
            <consortium name="The Broad Institute Genomic Center for Infectious Diseases"/>
            <person name="Earl A."/>
            <person name="Manson A."/>
            <person name="Schwartman J."/>
            <person name="Gilmore M."/>
            <person name="Abouelleil A."/>
            <person name="Cao P."/>
            <person name="Chapman S."/>
            <person name="Cusick C."/>
            <person name="Shea T."/>
            <person name="Young S."/>
            <person name="Neafsey D."/>
            <person name="Nusbaum C."/>
            <person name="Birren B."/>
        </authorList>
    </citation>
    <scope>NUCLEOTIDE SEQUENCE [LARGE SCALE GENOMIC DNA]</scope>
    <source>
        <strain evidence="3">4G2_DIV0659</strain>
    </source>
</reference>
<dbReference type="SUPFAM" id="SSF55729">
    <property type="entry name" value="Acyl-CoA N-acyltransferases (Nat)"/>
    <property type="match status" value="1"/>
</dbReference>
<keyword evidence="4" id="KW-1185">Reference proteome</keyword>
<dbReference type="Proteomes" id="UP000195139">
    <property type="component" value="Unassembled WGS sequence"/>
</dbReference>
<dbReference type="Gene3D" id="3.40.630.30">
    <property type="match status" value="1"/>
</dbReference>